<dbReference type="InterPro" id="IPR002350">
    <property type="entry name" value="Kazal_dom"/>
</dbReference>
<protein>
    <recommendedName>
        <fullName evidence="1">Kazal-like domain-containing protein</fullName>
    </recommendedName>
</protein>
<evidence type="ECO:0000259" key="1">
    <source>
        <dbReference type="Pfam" id="PF07648"/>
    </source>
</evidence>
<dbReference type="Pfam" id="PF07648">
    <property type="entry name" value="Kazal_2"/>
    <property type="match status" value="1"/>
</dbReference>
<dbReference type="InterPro" id="IPR036058">
    <property type="entry name" value="Kazal_dom_sf"/>
</dbReference>
<dbReference type="Ensembl" id="ENSCSAVT00000005894.1">
    <property type="protein sequence ID" value="ENSCSAVP00000005819.1"/>
    <property type="gene ID" value="ENSCSAVG00000003468.1"/>
</dbReference>
<accession>H2YKG7</accession>
<dbReference type="SUPFAM" id="SSF100895">
    <property type="entry name" value="Kazal-type serine protease inhibitors"/>
    <property type="match status" value="1"/>
</dbReference>
<proteinExistence type="predicted"/>
<dbReference type="Gene3D" id="3.30.60.30">
    <property type="match status" value="1"/>
</dbReference>
<reference evidence="2" key="3">
    <citation type="submission" date="2025-09" db="UniProtKB">
        <authorList>
            <consortium name="Ensembl"/>
        </authorList>
    </citation>
    <scope>IDENTIFICATION</scope>
</reference>
<keyword evidence="3" id="KW-1185">Reference proteome</keyword>
<dbReference type="InParanoid" id="H2YKG7"/>
<evidence type="ECO:0000313" key="3">
    <source>
        <dbReference type="Proteomes" id="UP000007875"/>
    </source>
</evidence>
<reference evidence="3" key="1">
    <citation type="submission" date="2003-08" db="EMBL/GenBank/DDBJ databases">
        <authorList>
            <person name="Birren B."/>
            <person name="Nusbaum C."/>
            <person name="Abebe A."/>
            <person name="Abouelleil A."/>
            <person name="Adekoya E."/>
            <person name="Ait-zahra M."/>
            <person name="Allen N."/>
            <person name="Allen T."/>
            <person name="An P."/>
            <person name="Anderson M."/>
            <person name="Anderson S."/>
            <person name="Arachchi H."/>
            <person name="Armbruster J."/>
            <person name="Bachantsang P."/>
            <person name="Baldwin J."/>
            <person name="Barry A."/>
            <person name="Bayul T."/>
            <person name="Blitshsteyn B."/>
            <person name="Bloom T."/>
            <person name="Blye J."/>
            <person name="Boguslavskiy L."/>
            <person name="Borowsky M."/>
            <person name="Boukhgalter B."/>
            <person name="Brunache A."/>
            <person name="Butler J."/>
            <person name="Calixte N."/>
            <person name="Calvo S."/>
            <person name="Camarata J."/>
            <person name="Campo K."/>
            <person name="Chang J."/>
            <person name="Cheshatsang Y."/>
            <person name="Citroen M."/>
            <person name="Collymore A."/>
            <person name="Considine T."/>
            <person name="Cook A."/>
            <person name="Cooke P."/>
            <person name="Corum B."/>
            <person name="Cuomo C."/>
            <person name="David R."/>
            <person name="Dawoe T."/>
            <person name="Degray S."/>
            <person name="Dodge S."/>
            <person name="Dooley K."/>
            <person name="Dorje P."/>
            <person name="Dorjee K."/>
            <person name="Dorris L."/>
            <person name="Duffey N."/>
            <person name="Dupes A."/>
            <person name="Elkins T."/>
            <person name="Engels R."/>
            <person name="Erickson J."/>
            <person name="Farina A."/>
            <person name="Faro S."/>
            <person name="Ferreira P."/>
            <person name="Fischer H."/>
            <person name="Fitzgerald M."/>
            <person name="Foley K."/>
            <person name="Gage D."/>
            <person name="Galagan J."/>
            <person name="Gearin G."/>
            <person name="Gnerre S."/>
            <person name="Gnirke A."/>
            <person name="Goyette A."/>
            <person name="Graham J."/>
            <person name="Grandbois E."/>
            <person name="Gyaltsen K."/>
            <person name="Hafez N."/>
            <person name="Hagopian D."/>
            <person name="Hagos B."/>
            <person name="Hall J."/>
            <person name="Hatcher B."/>
            <person name="Heller A."/>
            <person name="Higgins H."/>
            <person name="Honan T."/>
            <person name="Horn A."/>
            <person name="Houde N."/>
            <person name="Hughes L."/>
            <person name="Hulme W."/>
            <person name="Husby E."/>
            <person name="Iliev I."/>
            <person name="Jaffe D."/>
            <person name="Jones C."/>
            <person name="Kamal M."/>
            <person name="Kamat A."/>
            <person name="Kamvysselis M."/>
            <person name="Karlsson E."/>
            <person name="Kells C."/>
            <person name="Kieu A."/>
            <person name="Kisner P."/>
            <person name="Kodira C."/>
            <person name="Kulbokas E."/>
            <person name="Labutti K."/>
            <person name="Lama D."/>
            <person name="Landers T."/>
            <person name="Leger J."/>
            <person name="Levine S."/>
            <person name="Lewis D."/>
            <person name="Lewis T."/>
            <person name="Lindblad-toh K."/>
            <person name="Liu X."/>
            <person name="Lokyitsang T."/>
            <person name="Lokyitsang Y."/>
            <person name="Lucien O."/>
            <person name="Lui A."/>
            <person name="Ma L.J."/>
            <person name="Mabbitt R."/>
            <person name="Macdonald J."/>
            <person name="Maclean C."/>
            <person name="Major J."/>
            <person name="Manning J."/>
            <person name="Marabella R."/>
            <person name="Maru K."/>
            <person name="Matthews C."/>
            <person name="Mauceli E."/>
            <person name="Mccarthy M."/>
            <person name="Mcdonough S."/>
            <person name="Mcghee T."/>
            <person name="Meldrim J."/>
            <person name="Meneus L."/>
            <person name="Mesirov J."/>
            <person name="Mihalev A."/>
            <person name="Mihova T."/>
            <person name="Mikkelsen T."/>
            <person name="Mlenga V."/>
            <person name="Moru K."/>
            <person name="Mozes J."/>
            <person name="Mulrain L."/>
            <person name="Munson G."/>
            <person name="Naylor J."/>
            <person name="Newes C."/>
            <person name="Nguyen C."/>
            <person name="Nguyen N."/>
            <person name="Nguyen T."/>
            <person name="Nicol R."/>
            <person name="Nielsen C."/>
            <person name="Nizzari M."/>
            <person name="Norbu C."/>
            <person name="Norbu N."/>
            <person name="O'donnell P."/>
            <person name="Okoawo O."/>
            <person name="O'leary S."/>
            <person name="Omotosho B."/>
            <person name="O'neill K."/>
            <person name="Osman S."/>
            <person name="Parker S."/>
            <person name="Perrin D."/>
            <person name="Phunkhang P."/>
            <person name="Piqani B."/>
            <person name="Purcell S."/>
            <person name="Rachupka T."/>
            <person name="Ramasamy U."/>
            <person name="Rameau R."/>
            <person name="Ray V."/>
            <person name="Raymond C."/>
            <person name="Retta R."/>
            <person name="Richardson S."/>
            <person name="Rise C."/>
            <person name="Rodriguez J."/>
            <person name="Rogers J."/>
            <person name="Rogov P."/>
            <person name="Rutman M."/>
            <person name="Schupbach R."/>
            <person name="Seaman C."/>
            <person name="Settipalli S."/>
            <person name="Sharpe T."/>
            <person name="Sheridan J."/>
            <person name="Sherpa N."/>
            <person name="Shi J."/>
            <person name="Smirnov S."/>
            <person name="Smith C."/>
            <person name="Sougnez C."/>
            <person name="Spencer B."/>
            <person name="Stalker J."/>
            <person name="Stange-thomann N."/>
            <person name="Stavropoulos S."/>
            <person name="Stetson K."/>
            <person name="Stone C."/>
            <person name="Stone S."/>
            <person name="Stubbs M."/>
            <person name="Talamas J."/>
            <person name="Tchuinga P."/>
            <person name="Tenzing P."/>
            <person name="Tesfaye S."/>
            <person name="Theodore J."/>
            <person name="Thoulutsang Y."/>
            <person name="Topham K."/>
            <person name="Towey S."/>
            <person name="Tsamla T."/>
            <person name="Tsomo N."/>
            <person name="Vallee D."/>
            <person name="Vassiliev H."/>
            <person name="Venkataraman V."/>
            <person name="Vinson J."/>
            <person name="Vo A."/>
            <person name="Wade C."/>
            <person name="Wang S."/>
            <person name="Wangchuk T."/>
            <person name="Wangdi T."/>
            <person name="Whittaker C."/>
            <person name="Wilkinson J."/>
            <person name="Wu Y."/>
            <person name="Wyman D."/>
            <person name="Yadav S."/>
            <person name="Yang S."/>
            <person name="Yang X."/>
            <person name="Yeager S."/>
            <person name="Yee E."/>
            <person name="Young G."/>
            <person name="Zainoun J."/>
            <person name="Zembeck L."/>
            <person name="Zimmer A."/>
            <person name="Zody M."/>
            <person name="Lander E."/>
        </authorList>
    </citation>
    <scope>NUCLEOTIDE SEQUENCE [LARGE SCALE GENOMIC DNA]</scope>
</reference>
<name>H2YKG7_CIOSA</name>
<reference evidence="2" key="2">
    <citation type="submission" date="2025-08" db="UniProtKB">
        <authorList>
            <consortium name="Ensembl"/>
        </authorList>
    </citation>
    <scope>IDENTIFICATION</scope>
</reference>
<evidence type="ECO:0000313" key="2">
    <source>
        <dbReference type="Ensembl" id="ENSCSAVP00000005819.1"/>
    </source>
</evidence>
<dbReference type="AlphaFoldDB" id="H2YKG7"/>
<feature type="domain" description="Kazal-like" evidence="1">
    <location>
        <begin position="88"/>
        <end position="132"/>
    </location>
</feature>
<dbReference type="HOGENOM" id="CLU_1869718_0_0_1"/>
<dbReference type="Proteomes" id="UP000007875">
    <property type="component" value="Unassembled WGS sequence"/>
</dbReference>
<organism evidence="2 3">
    <name type="scientific">Ciona savignyi</name>
    <name type="common">Pacific transparent sea squirt</name>
    <dbReference type="NCBI Taxonomy" id="51511"/>
    <lineage>
        <taxon>Eukaryota</taxon>
        <taxon>Metazoa</taxon>
        <taxon>Chordata</taxon>
        <taxon>Tunicata</taxon>
        <taxon>Ascidiacea</taxon>
        <taxon>Phlebobranchia</taxon>
        <taxon>Cionidae</taxon>
        <taxon>Ciona</taxon>
    </lineage>
</organism>
<sequence length="137" mass="15344">MSENSSIRAVCTRRRRYNVLLKSAGINWMKVVSVVFALHVTVANATTFCDPDDAATCRFGGKCTSVSTMPVMLSHGYRANDYVCMCPNMQCNMMRYDPICASDGRTYVNDLCRELQECEIQAPLNRVCNGFCGRQCN</sequence>
<dbReference type="GeneTree" id="ENSGT00530000067225"/>